<comment type="caution">
    <text evidence="1">The sequence shown here is derived from an EMBL/GenBank/DDBJ whole genome shotgun (WGS) entry which is preliminary data.</text>
</comment>
<keyword evidence="2" id="KW-1185">Reference proteome</keyword>
<dbReference type="AlphaFoldDB" id="A0A9W7CVL2"/>
<evidence type="ECO:0000313" key="1">
    <source>
        <dbReference type="EMBL" id="GMF42202.1"/>
    </source>
</evidence>
<gene>
    <name evidence="1" type="ORF">Pfra01_001370700</name>
</gene>
<dbReference type="Proteomes" id="UP001165121">
    <property type="component" value="Unassembled WGS sequence"/>
</dbReference>
<proteinExistence type="predicted"/>
<sequence length="98" mass="11230">MVWQDSQVLNDQKLLEVVQYTHNHVSNTVANTEKRLERHVQDYLEGLHSQLETTSKQNMTLQASEIDRHFNCIVDDVDTRTKASTETAVCTLTSKLEA</sequence>
<reference evidence="1" key="1">
    <citation type="submission" date="2023-04" db="EMBL/GenBank/DDBJ databases">
        <title>Phytophthora fragariaefolia NBRC 109709.</title>
        <authorList>
            <person name="Ichikawa N."/>
            <person name="Sato H."/>
            <person name="Tonouchi N."/>
        </authorList>
    </citation>
    <scope>NUCLEOTIDE SEQUENCE</scope>
    <source>
        <strain evidence="1">NBRC 109709</strain>
    </source>
</reference>
<accession>A0A9W7CVL2</accession>
<evidence type="ECO:0000313" key="2">
    <source>
        <dbReference type="Proteomes" id="UP001165121"/>
    </source>
</evidence>
<dbReference type="OrthoDB" id="10466882at2759"/>
<protein>
    <submittedName>
        <fullName evidence="1">Unnamed protein product</fullName>
    </submittedName>
</protein>
<organism evidence="1 2">
    <name type="scientific">Phytophthora fragariaefolia</name>
    <dbReference type="NCBI Taxonomy" id="1490495"/>
    <lineage>
        <taxon>Eukaryota</taxon>
        <taxon>Sar</taxon>
        <taxon>Stramenopiles</taxon>
        <taxon>Oomycota</taxon>
        <taxon>Peronosporomycetes</taxon>
        <taxon>Peronosporales</taxon>
        <taxon>Peronosporaceae</taxon>
        <taxon>Phytophthora</taxon>
    </lineage>
</organism>
<name>A0A9W7CVL2_9STRA</name>
<dbReference type="EMBL" id="BSXT01001409">
    <property type="protein sequence ID" value="GMF42202.1"/>
    <property type="molecule type" value="Genomic_DNA"/>
</dbReference>